<dbReference type="AlphaFoldDB" id="A0A9Q8USP6"/>
<dbReference type="RefSeq" id="XP_047765363.1">
    <property type="nucleotide sequence ID" value="XM_047909972.1"/>
</dbReference>
<keyword evidence="1" id="KW-0472">Membrane</keyword>
<organism evidence="2 3">
    <name type="scientific">Passalora fulva</name>
    <name type="common">Tomato leaf mold</name>
    <name type="synonym">Cladosporium fulvum</name>
    <dbReference type="NCBI Taxonomy" id="5499"/>
    <lineage>
        <taxon>Eukaryota</taxon>
        <taxon>Fungi</taxon>
        <taxon>Dikarya</taxon>
        <taxon>Ascomycota</taxon>
        <taxon>Pezizomycotina</taxon>
        <taxon>Dothideomycetes</taxon>
        <taxon>Dothideomycetidae</taxon>
        <taxon>Mycosphaerellales</taxon>
        <taxon>Mycosphaerellaceae</taxon>
        <taxon>Fulvia</taxon>
    </lineage>
</organism>
<proteinExistence type="predicted"/>
<gene>
    <name evidence="2" type="ORF">CLAFUR5_10824</name>
</gene>
<keyword evidence="1" id="KW-0812">Transmembrane</keyword>
<name>A0A9Q8USP6_PASFU</name>
<keyword evidence="1" id="KW-1133">Transmembrane helix</keyword>
<evidence type="ECO:0000313" key="3">
    <source>
        <dbReference type="Proteomes" id="UP000756132"/>
    </source>
</evidence>
<evidence type="ECO:0000313" key="2">
    <source>
        <dbReference type="EMBL" id="UJO20997.1"/>
    </source>
</evidence>
<evidence type="ECO:0000256" key="1">
    <source>
        <dbReference type="SAM" id="Phobius"/>
    </source>
</evidence>
<dbReference type="GeneID" id="71990702"/>
<reference evidence="2" key="1">
    <citation type="submission" date="2021-12" db="EMBL/GenBank/DDBJ databases">
        <authorList>
            <person name="Zaccaron A."/>
            <person name="Stergiopoulos I."/>
        </authorList>
    </citation>
    <scope>NUCLEOTIDE SEQUENCE</scope>
    <source>
        <strain evidence="2">Race5_Kim</strain>
    </source>
</reference>
<dbReference type="Proteomes" id="UP000756132">
    <property type="component" value="Chromosome 8"/>
</dbReference>
<sequence>MPMVREHMPNNDLISTGLKMMIGPATIEEATLMHILPGMIKHLVQAREAPVMLATAPLTVRVLPPQVFGTTKYDLLSPTALARLLVLLLVGFESVVVGLPLLTVEALLGRQMLLGSLPFAPGPVKNAASDSGALPLGALTVVVSPVGEASSVTMAPDSGWVFVGFGMCFGMSSVGTVRDNSRWNLERVSKALVSRL</sequence>
<dbReference type="EMBL" id="CP090170">
    <property type="protein sequence ID" value="UJO20997.1"/>
    <property type="molecule type" value="Genomic_DNA"/>
</dbReference>
<protein>
    <submittedName>
        <fullName evidence="2">Uncharacterized protein</fullName>
    </submittedName>
</protein>
<dbReference type="KEGG" id="ffu:CLAFUR5_10824"/>
<accession>A0A9Q8USP6</accession>
<reference evidence="2" key="2">
    <citation type="journal article" date="2022" name="Microb. Genom.">
        <title>A chromosome-scale genome assembly of the tomato pathogen Cladosporium fulvum reveals a compartmentalized genome architecture and the presence of a dispensable chromosome.</title>
        <authorList>
            <person name="Zaccaron A.Z."/>
            <person name="Chen L.H."/>
            <person name="Samaras A."/>
            <person name="Stergiopoulos I."/>
        </authorList>
    </citation>
    <scope>NUCLEOTIDE SEQUENCE</scope>
    <source>
        <strain evidence="2">Race5_Kim</strain>
    </source>
</reference>
<feature type="transmembrane region" description="Helical" evidence="1">
    <location>
        <begin position="80"/>
        <end position="102"/>
    </location>
</feature>
<keyword evidence="3" id="KW-1185">Reference proteome</keyword>
<feature type="transmembrane region" description="Helical" evidence="1">
    <location>
        <begin position="159"/>
        <end position="177"/>
    </location>
</feature>